<dbReference type="Proteomes" id="UP000265768">
    <property type="component" value="Unassembled WGS sequence"/>
</dbReference>
<keyword evidence="10" id="KW-1185">Reference proteome</keyword>
<dbReference type="EMBL" id="QZEY01000004">
    <property type="protein sequence ID" value="RJL32491.1"/>
    <property type="molecule type" value="Genomic_DNA"/>
</dbReference>
<dbReference type="Pfam" id="PF05977">
    <property type="entry name" value="MFS_3"/>
    <property type="match status" value="1"/>
</dbReference>
<accession>A0A3A4AUV9</accession>
<evidence type="ECO:0000256" key="6">
    <source>
        <dbReference type="ARBA" id="ARBA00023136"/>
    </source>
</evidence>
<keyword evidence="4 7" id="KW-0812">Transmembrane</keyword>
<keyword evidence="5 7" id="KW-1133">Transmembrane helix</keyword>
<dbReference type="OrthoDB" id="69054at2"/>
<dbReference type="SUPFAM" id="SSF103473">
    <property type="entry name" value="MFS general substrate transporter"/>
    <property type="match status" value="1"/>
</dbReference>
<proteinExistence type="predicted"/>
<dbReference type="InterPro" id="IPR010290">
    <property type="entry name" value="TM_effector"/>
</dbReference>
<dbReference type="PANTHER" id="PTHR23513">
    <property type="entry name" value="INTEGRAL MEMBRANE EFFLUX PROTEIN-RELATED"/>
    <property type="match status" value="1"/>
</dbReference>
<sequence length="403" mass="42352">MGPRLWMLLAAFLISGAGNWIYRLALPLLVLDLTGSAVGTGALYALENLPLLLFSMLGGAIADRFPRRLVLVTGDVAAAVIASGIALFVAAGARPVWLLYALAFVLASVEPLYYPAFRSLIPSLATPDLLPTVNARVHVAEYGVNAVGPLLAGVLVETVGYEITLAVNAASFALSALLILLIRGVPAPESAAGRTILGDVREALRYCLRDNPIIRASTLIPMVNNFFVWLLLANVVFYLTTYHSYTPDQIGVVFAMQGVGAVAGALAGARLLRRVPPGLLVAWSTAVGGLAMLALIPARHPLAVGAAWMVQFAAAGASIVSTATLRQWLVPDRLLGRVFATARMIAWSPIPLASLLAGVVESTWHNSHATFAISGVAWLATGVAAARSPLRDARPPEPATPPP</sequence>
<feature type="transmembrane region" description="Helical" evidence="7">
    <location>
        <begin position="251"/>
        <end position="272"/>
    </location>
</feature>
<dbReference type="GO" id="GO:0022857">
    <property type="term" value="F:transmembrane transporter activity"/>
    <property type="evidence" value="ECO:0007669"/>
    <property type="project" value="InterPro"/>
</dbReference>
<feature type="transmembrane region" description="Helical" evidence="7">
    <location>
        <begin position="302"/>
        <end position="322"/>
    </location>
</feature>
<feature type="transmembrane region" description="Helical" evidence="7">
    <location>
        <begin position="219"/>
        <end position="239"/>
    </location>
</feature>
<evidence type="ECO:0000256" key="3">
    <source>
        <dbReference type="ARBA" id="ARBA00022475"/>
    </source>
</evidence>
<feature type="domain" description="Major facilitator superfamily (MFS) profile" evidence="8">
    <location>
        <begin position="4"/>
        <end position="392"/>
    </location>
</feature>
<feature type="transmembrane region" description="Helical" evidence="7">
    <location>
        <begin position="69"/>
        <end position="91"/>
    </location>
</feature>
<comment type="subcellular location">
    <subcellularLocation>
        <location evidence="1">Cell membrane</location>
        <topology evidence="1">Multi-pass membrane protein</topology>
    </subcellularLocation>
</comment>
<dbReference type="Gene3D" id="1.20.1250.20">
    <property type="entry name" value="MFS general substrate transporter like domains"/>
    <property type="match status" value="1"/>
</dbReference>
<dbReference type="PROSITE" id="PS50850">
    <property type="entry name" value="MFS"/>
    <property type="match status" value="1"/>
</dbReference>
<evidence type="ECO:0000313" key="9">
    <source>
        <dbReference type="EMBL" id="RJL32491.1"/>
    </source>
</evidence>
<feature type="transmembrane region" description="Helical" evidence="7">
    <location>
        <begin position="279"/>
        <end position="296"/>
    </location>
</feature>
<comment type="caution">
    <text evidence="9">The sequence shown here is derived from an EMBL/GenBank/DDBJ whole genome shotgun (WGS) entry which is preliminary data.</text>
</comment>
<keyword evidence="6 7" id="KW-0472">Membrane</keyword>
<keyword evidence="3" id="KW-1003">Cell membrane</keyword>
<evidence type="ECO:0000256" key="4">
    <source>
        <dbReference type="ARBA" id="ARBA00022692"/>
    </source>
</evidence>
<dbReference type="InterPro" id="IPR036259">
    <property type="entry name" value="MFS_trans_sf"/>
</dbReference>
<evidence type="ECO:0000256" key="5">
    <source>
        <dbReference type="ARBA" id="ARBA00022989"/>
    </source>
</evidence>
<evidence type="ECO:0000259" key="8">
    <source>
        <dbReference type="PROSITE" id="PS50850"/>
    </source>
</evidence>
<evidence type="ECO:0000256" key="2">
    <source>
        <dbReference type="ARBA" id="ARBA00022448"/>
    </source>
</evidence>
<gene>
    <name evidence="9" type="ORF">D5H75_13235</name>
</gene>
<feature type="transmembrane region" description="Helical" evidence="7">
    <location>
        <begin position="41"/>
        <end position="62"/>
    </location>
</feature>
<evidence type="ECO:0000256" key="1">
    <source>
        <dbReference type="ARBA" id="ARBA00004651"/>
    </source>
</evidence>
<dbReference type="PANTHER" id="PTHR23513:SF6">
    <property type="entry name" value="MAJOR FACILITATOR SUPERFAMILY ASSOCIATED DOMAIN-CONTAINING PROTEIN"/>
    <property type="match status" value="1"/>
</dbReference>
<keyword evidence="2" id="KW-0813">Transport</keyword>
<dbReference type="AlphaFoldDB" id="A0A3A4AUV9"/>
<dbReference type="GO" id="GO:0005886">
    <property type="term" value="C:plasma membrane"/>
    <property type="evidence" value="ECO:0007669"/>
    <property type="project" value="UniProtKB-SubCell"/>
</dbReference>
<feature type="transmembrane region" description="Helical" evidence="7">
    <location>
        <begin position="97"/>
        <end position="114"/>
    </location>
</feature>
<dbReference type="RefSeq" id="WP_119926740.1">
    <property type="nucleotide sequence ID" value="NZ_QZEY01000004.1"/>
</dbReference>
<organism evidence="9 10">
    <name type="scientific">Bailinhaonella thermotolerans</name>
    <dbReference type="NCBI Taxonomy" id="1070861"/>
    <lineage>
        <taxon>Bacteria</taxon>
        <taxon>Bacillati</taxon>
        <taxon>Actinomycetota</taxon>
        <taxon>Actinomycetes</taxon>
        <taxon>Streptosporangiales</taxon>
        <taxon>Streptosporangiaceae</taxon>
        <taxon>Bailinhaonella</taxon>
    </lineage>
</organism>
<evidence type="ECO:0000313" key="10">
    <source>
        <dbReference type="Proteomes" id="UP000265768"/>
    </source>
</evidence>
<dbReference type="CDD" id="cd06173">
    <property type="entry name" value="MFS_MefA_like"/>
    <property type="match status" value="1"/>
</dbReference>
<dbReference type="InterPro" id="IPR020846">
    <property type="entry name" value="MFS_dom"/>
</dbReference>
<reference evidence="9 10" key="1">
    <citation type="submission" date="2018-09" db="EMBL/GenBank/DDBJ databases">
        <title>YIM 75507 draft genome.</title>
        <authorList>
            <person name="Tang S."/>
            <person name="Feng Y."/>
        </authorList>
    </citation>
    <scope>NUCLEOTIDE SEQUENCE [LARGE SCALE GENOMIC DNA]</scope>
    <source>
        <strain evidence="9 10">YIM 75507</strain>
    </source>
</reference>
<evidence type="ECO:0000256" key="7">
    <source>
        <dbReference type="SAM" id="Phobius"/>
    </source>
</evidence>
<protein>
    <submittedName>
        <fullName evidence="9">MFS transporter</fullName>
    </submittedName>
</protein>
<name>A0A3A4AUV9_9ACTN</name>